<dbReference type="EMBL" id="BRXU01000016">
    <property type="protein sequence ID" value="GLC56546.1"/>
    <property type="molecule type" value="Genomic_DNA"/>
</dbReference>
<organism evidence="2 3">
    <name type="scientific">Pleodorina starrii</name>
    <dbReference type="NCBI Taxonomy" id="330485"/>
    <lineage>
        <taxon>Eukaryota</taxon>
        <taxon>Viridiplantae</taxon>
        <taxon>Chlorophyta</taxon>
        <taxon>core chlorophytes</taxon>
        <taxon>Chlorophyceae</taxon>
        <taxon>CS clade</taxon>
        <taxon>Chlamydomonadales</taxon>
        <taxon>Volvocaceae</taxon>
        <taxon>Pleodorina</taxon>
    </lineage>
</organism>
<protein>
    <submittedName>
        <fullName evidence="2">Uncharacterized protein</fullName>
    </submittedName>
</protein>
<dbReference type="PANTHER" id="PTHR12609">
    <property type="entry name" value="MICROTUBULE ASSOCIATED PROTEIN XMAP215"/>
    <property type="match status" value="1"/>
</dbReference>
<dbReference type="GO" id="GO:0007051">
    <property type="term" value="P:spindle organization"/>
    <property type="evidence" value="ECO:0007669"/>
    <property type="project" value="InterPro"/>
</dbReference>
<dbReference type="GO" id="GO:0061863">
    <property type="term" value="F:microtubule plus end polymerase"/>
    <property type="evidence" value="ECO:0007669"/>
    <property type="project" value="InterPro"/>
</dbReference>
<keyword evidence="3" id="KW-1185">Reference proteome</keyword>
<dbReference type="GO" id="GO:0051010">
    <property type="term" value="F:microtubule plus-end binding"/>
    <property type="evidence" value="ECO:0007669"/>
    <property type="project" value="InterPro"/>
</dbReference>
<evidence type="ECO:0000313" key="3">
    <source>
        <dbReference type="Proteomes" id="UP001165080"/>
    </source>
</evidence>
<feature type="region of interest" description="Disordered" evidence="1">
    <location>
        <begin position="1"/>
        <end position="36"/>
    </location>
</feature>
<dbReference type="GO" id="GO:0030951">
    <property type="term" value="P:establishment or maintenance of microtubule cytoskeleton polarity"/>
    <property type="evidence" value="ECO:0007669"/>
    <property type="project" value="InterPro"/>
</dbReference>
<comment type="caution">
    <text evidence="2">The sequence shown here is derived from an EMBL/GenBank/DDBJ whole genome shotgun (WGS) entry which is preliminary data.</text>
</comment>
<sequence length="807" mass="89246">MQVEQQASAAAQPATVQAADQAAASAPGRKPALNLAPSSDVFARPCADDQETRNILAAILKRMGNEWQSDQVSPYFKTYLQRGLSKVRLQLQHAAHADQTVTEQSGSRGNEAGKAAEAAAILAALQSRLASSNLGTSQSPIRISDPGELHPLEGPDEATTMRNWALMHDRLRGEDWDAATQAMKLLCYSYMEIDKHNPHVVALLMDPRNADELVHLLSQRIEHSLAEAAASTMCLPNGPTYNARACKYSVNALMNLCNVTSLTTGLTDSALQRLCSTLIACLIDARLRQVPEGDDLLKAVNMLIMKLLEHANRLGFKATWSALSARLVWRLHPLPAHPHPRIFEMLHPATAGPDGGAAEMLLRWNDMVVKCLIKMTKQLGALMPTLNGGEVLVHIHGYMQNIGADEVRRRSLIEDKPLRMVKTMLHELCKQRGYEIYKDVDAMPGVTESKEKMVMMPYIRLNLNSMRRAGVELSGEAAARAAILAALQGRFRSSNLVIPKSSAIDSPDSGAMGSLEGPDEETTMRNWALMHDRLRGEDWDAATQAMKLLYYSYMEIDKHNPHVVALLMDPRNADELVHLLSQRIEQSLANAAASTMCLPNGPAYHPEACMYSVNALMRLLDVTSLTAGLTDNALRRLCSVLIACLIDARLRQVPEGEDLYKIVNILTMKLVEHANKPGLFGGFIHCLRTPNPRIFEMLHPATAGPDGGAAEMLLRWNDMVVKCLIKMTKQLGALMSTLNVSQVLVHIHGYMQDLGADEVRRRNSIEDKPLRMVKTMLHELCKKRGYEIYKDVDAMPGKAALKEVYRR</sequence>
<reference evidence="2 3" key="1">
    <citation type="journal article" date="2023" name="Commun. Biol.">
        <title>Reorganization of the ancestral sex-determining regions during the evolution of trioecy in Pleodorina starrii.</title>
        <authorList>
            <person name="Takahashi K."/>
            <person name="Suzuki S."/>
            <person name="Kawai-Toyooka H."/>
            <person name="Yamamoto K."/>
            <person name="Hamaji T."/>
            <person name="Ootsuki R."/>
            <person name="Yamaguchi H."/>
            <person name="Kawachi M."/>
            <person name="Higashiyama T."/>
            <person name="Nozaki H."/>
        </authorList>
    </citation>
    <scope>NUCLEOTIDE SEQUENCE [LARGE SCALE GENOMIC DNA]</scope>
    <source>
        <strain evidence="2 3">NIES-4479</strain>
    </source>
</reference>
<dbReference type="GO" id="GO:0046785">
    <property type="term" value="P:microtubule polymerization"/>
    <property type="evidence" value="ECO:0007669"/>
    <property type="project" value="InterPro"/>
</dbReference>
<dbReference type="Proteomes" id="UP001165080">
    <property type="component" value="Unassembled WGS sequence"/>
</dbReference>
<proteinExistence type="predicted"/>
<accession>A0A9W6BQJ2</accession>
<evidence type="ECO:0000256" key="1">
    <source>
        <dbReference type="SAM" id="MobiDB-lite"/>
    </source>
</evidence>
<dbReference type="InterPro" id="IPR045110">
    <property type="entry name" value="XMAP215"/>
</dbReference>
<gene>
    <name evidence="2" type="primary">PLEST004083</name>
    <name evidence="2" type="ORF">PLESTB_001119000</name>
</gene>
<dbReference type="AlphaFoldDB" id="A0A9W6BQJ2"/>
<evidence type="ECO:0000313" key="2">
    <source>
        <dbReference type="EMBL" id="GLC56546.1"/>
    </source>
</evidence>
<feature type="compositionally biased region" description="Low complexity" evidence="1">
    <location>
        <begin position="1"/>
        <end position="27"/>
    </location>
</feature>
<name>A0A9W6BQJ2_9CHLO</name>